<keyword evidence="3" id="KW-1003">Cell membrane</keyword>
<sequence length="593" mass="63509">MSKPAADALAPASARESWQFLRTLPSAPSKAKLVLVFGIFTLTILLMNLGSQVLGRLVDIIQGGEVPVIGSGRNAMIAALWIIAACLIVEISGRALGGYLINARTRRLAVDLRTAALDSVLRAPVPRVMELGTGNVITRLSKDIDTVVTAVAMMGERLAVTIFILPLTFLTMAFIHPAYLLLCMLAVAVMYPFIKGTIRDIPAVANAVSTVEARRNNVLLDTIRALETLRIFRLDGWATRRMENYSWNTVQAWGNKVPLINRIIGQGSIAFGVLLLGSLSMSVPMVAWGWLTQGQATAAVLLVMRLEMHVFNILFFAGEIQHSATSLGRAVALALLGADVPTKEVAPLGQAPAVHIDDVSYSYPGGAKVLDGISLTLTAGTTTALVGTSGAGKSTLAALVAGLQYPTAGSIRLDDVDTATVPNTWVTEHVALITQEVHLFSGTLREDLLLARPHASDAELWAALHEVGLTEDSRWLPDGLDTRIGAGNEEMGAEAAQQISLARMVLRQPPVLIMDEATSEAGSEHAAVLEEAARAVTRGRTCLVVAHRLDQAREADRIIVMEQGEIVEDGDHASLMALGGRYAKAYAQWEHSH</sequence>
<dbReference type="Gene3D" id="3.40.50.300">
    <property type="entry name" value="P-loop containing nucleotide triphosphate hydrolases"/>
    <property type="match status" value="1"/>
</dbReference>
<reference evidence="13 14" key="1">
    <citation type="submission" date="2017-09" db="EMBL/GenBank/DDBJ databases">
        <title>Draft Genome Sequence of Corynebacterium accolens AH4003.</title>
        <authorList>
            <person name="Chen Y."/>
            <person name="Oosthuysen W.F."/>
            <person name="Kelley S."/>
            <person name="Horswill A."/>
        </authorList>
    </citation>
    <scope>NUCLEOTIDE SEQUENCE [LARGE SCALE GENOMIC DNA]</scope>
    <source>
        <strain evidence="13 14">AH4003</strain>
    </source>
</reference>
<feature type="transmembrane region" description="Helical" evidence="10">
    <location>
        <begin position="174"/>
        <end position="194"/>
    </location>
</feature>
<name>A0A2A4AN11_9CORY</name>
<dbReference type="InterPro" id="IPR003439">
    <property type="entry name" value="ABC_transporter-like_ATP-bd"/>
</dbReference>
<feature type="transmembrane region" description="Helical" evidence="10">
    <location>
        <begin position="269"/>
        <end position="290"/>
    </location>
</feature>
<keyword evidence="2" id="KW-0813">Transport</keyword>
<dbReference type="InterPro" id="IPR036640">
    <property type="entry name" value="ABC1_TM_sf"/>
</dbReference>
<evidence type="ECO:0000256" key="5">
    <source>
        <dbReference type="ARBA" id="ARBA00022692"/>
    </source>
</evidence>
<keyword evidence="8 10" id="KW-1133">Transmembrane helix</keyword>
<dbReference type="SUPFAM" id="SSF52540">
    <property type="entry name" value="P-loop containing nucleoside triphosphate hydrolases"/>
    <property type="match status" value="1"/>
</dbReference>
<evidence type="ECO:0000256" key="9">
    <source>
        <dbReference type="ARBA" id="ARBA00023136"/>
    </source>
</evidence>
<dbReference type="InterPro" id="IPR011527">
    <property type="entry name" value="ABC1_TM_dom"/>
</dbReference>
<evidence type="ECO:0000313" key="13">
    <source>
        <dbReference type="EMBL" id="PCC83680.1"/>
    </source>
</evidence>
<evidence type="ECO:0000256" key="4">
    <source>
        <dbReference type="ARBA" id="ARBA00022519"/>
    </source>
</evidence>
<proteinExistence type="predicted"/>
<keyword evidence="6" id="KW-0547">Nucleotide-binding</keyword>
<comment type="caution">
    <text evidence="13">The sequence shown here is derived from an EMBL/GenBank/DDBJ whole genome shotgun (WGS) entry which is preliminary data.</text>
</comment>
<dbReference type="SUPFAM" id="SSF90123">
    <property type="entry name" value="ABC transporter transmembrane region"/>
    <property type="match status" value="1"/>
</dbReference>
<dbReference type="SMART" id="SM00382">
    <property type="entry name" value="AAA"/>
    <property type="match status" value="1"/>
</dbReference>
<dbReference type="InterPro" id="IPR039421">
    <property type="entry name" value="Type_1_exporter"/>
</dbReference>
<evidence type="ECO:0000256" key="6">
    <source>
        <dbReference type="ARBA" id="ARBA00022741"/>
    </source>
</evidence>
<evidence type="ECO:0000313" key="14">
    <source>
        <dbReference type="Proteomes" id="UP000218690"/>
    </source>
</evidence>
<dbReference type="FunFam" id="3.40.50.300:FF:001001">
    <property type="entry name" value="Multidrug ABC transporter ATP-binding protein"/>
    <property type="match status" value="1"/>
</dbReference>
<evidence type="ECO:0000256" key="10">
    <source>
        <dbReference type="SAM" id="Phobius"/>
    </source>
</evidence>
<dbReference type="GO" id="GO:0015421">
    <property type="term" value="F:ABC-type oligopeptide transporter activity"/>
    <property type="evidence" value="ECO:0007669"/>
    <property type="project" value="TreeGrafter"/>
</dbReference>
<evidence type="ECO:0000259" key="11">
    <source>
        <dbReference type="PROSITE" id="PS50893"/>
    </source>
</evidence>
<dbReference type="InterPro" id="IPR027417">
    <property type="entry name" value="P-loop_NTPase"/>
</dbReference>
<dbReference type="GO" id="GO:0016887">
    <property type="term" value="F:ATP hydrolysis activity"/>
    <property type="evidence" value="ECO:0007669"/>
    <property type="project" value="InterPro"/>
</dbReference>
<dbReference type="PANTHER" id="PTHR43394:SF1">
    <property type="entry name" value="ATP-BINDING CASSETTE SUB-FAMILY B MEMBER 10, MITOCHONDRIAL"/>
    <property type="match status" value="1"/>
</dbReference>
<keyword evidence="9 10" id="KW-0472">Membrane</keyword>
<dbReference type="GO" id="GO:0005886">
    <property type="term" value="C:plasma membrane"/>
    <property type="evidence" value="ECO:0007669"/>
    <property type="project" value="UniProtKB-SubCell"/>
</dbReference>
<keyword evidence="4" id="KW-0997">Cell inner membrane</keyword>
<evidence type="ECO:0000256" key="2">
    <source>
        <dbReference type="ARBA" id="ARBA00022448"/>
    </source>
</evidence>
<keyword evidence="7 13" id="KW-0067">ATP-binding</keyword>
<protein>
    <submittedName>
        <fullName evidence="13">ABC transporter ATP-binding protein</fullName>
    </submittedName>
</protein>
<feature type="transmembrane region" description="Helical" evidence="10">
    <location>
        <begin position="33"/>
        <end position="55"/>
    </location>
</feature>
<dbReference type="GO" id="GO:0005524">
    <property type="term" value="F:ATP binding"/>
    <property type="evidence" value="ECO:0007669"/>
    <property type="project" value="UniProtKB-KW"/>
</dbReference>
<organism evidence="13 14">
    <name type="scientific">Corynebacterium accolens</name>
    <dbReference type="NCBI Taxonomy" id="38284"/>
    <lineage>
        <taxon>Bacteria</taxon>
        <taxon>Bacillati</taxon>
        <taxon>Actinomycetota</taxon>
        <taxon>Actinomycetes</taxon>
        <taxon>Mycobacteriales</taxon>
        <taxon>Corynebacteriaceae</taxon>
        <taxon>Corynebacterium</taxon>
    </lineage>
</organism>
<feature type="domain" description="ABC transmembrane type-1" evidence="12">
    <location>
        <begin position="34"/>
        <end position="322"/>
    </location>
</feature>
<gene>
    <name evidence="13" type="ORF">COM45_02730</name>
</gene>
<comment type="subcellular location">
    <subcellularLocation>
        <location evidence="1">Cell membrane</location>
        <topology evidence="1">Multi-pass membrane protein</topology>
    </subcellularLocation>
</comment>
<evidence type="ECO:0000259" key="12">
    <source>
        <dbReference type="PROSITE" id="PS50929"/>
    </source>
</evidence>
<evidence type="ECO:0000256" key="8">
    <source>
        <dbReference type="ARBA" id="ARBA00022989"/>
    </source>
</evidence>
<dbReference type="InterPro" id="IPR003593">
    <property type="entry name" value="AAA+_ATPase"/>
</dbReference>
<dbReference type="Pfam" id="PF00005">
    <property type="entry name" value="ABC_tran"/>
    <property type="match status" value="1"/>
</dbReference>
<keyword evidence="5 10" id="KW-0812">Transmembrane</keyword>
<evidence type="ECO:0000256" key="1">
    <source>
        <dbReference type="ARBA" id="ARBA00004651"/>
    </source>
</evidence>
<dbReference type="Pfam" id="PF00664">
    <property type="entry name" value="ABC_membrane"/>
    <property type="match status" value="1"/>
</dbReference>
<feature type="domain" description="ABC transporter" evidence="11">
    <location>
        <begin position="354"/>
        <end position="588"/>
    </location>
</feature>
<evidence type="ECO:0000256" key="3">
    <source>
        <dbReference type="ARBA" id="ARBA00022475"/>
    </source>
</evidence>
<accession>A0A2A4AN11</accession>
<dbReference type="EMBL" id="NWBP01000010">
    <property type="protein sequence ID" value="PCC83680.1"/>
    <property type="molecule type" value="Genomic_DNA"/>
</dbReference>
<feature type="transmembrane region" description="Helical" evidence="10">
    <location>
        <begin position="147"/>
        <end position="168"/>
    </location>
</feature>
<dbReference type="PROSITE" id="PS50929">
    <property type="entry name" value="ABC_TM1F"/>
    <property type="match status" value="1"/>
</dbReference>
<dbReference type="AlphaFoldDB" id="A0A2A4AN11"/>
<dbReference type="Proteomes" id="UP000218690">
    <property type="component" value="Unassembled WGS sequence"/>
</dbReference>
<dbReference type="PROSITE" id="PS50893">
    <property type="entry name" value="ABC_TRANSPORTER_2"/>
    <property type="match status" value="1"/>
</dbReference>
<dbReference type="Gene3D" id="1.20.1560.10">
    <property type="entry name" value="ABC transporter type 1, transmembrane domain"/>
    <property type="match status" value="1"/>
</dbReference>
<feature type="transmembrane region" description="Helical" evidence="10">
    <location>
        <begin position="75"/>
        <end position="97"/>
    </location>
</feature>
<dbReference type="PANTHER" id="PTHR43394">
    <property type="entry name" value="ATP-DEPENDENT PERMEASE MDL1, MITOCHONDRIAL"/>
    <property type="match status" value="1"/>
</dbReference>
<evidence type="ECO:0000256" key="7">
    <source>
        <dbReference type="ARBA" id="ARBA00022840"/>
    </source>
</evidence>